<dbReference type="OrthoDB" id="3882258at2759"/>
<sequence>MSAAGAPPPPPPPPSHINFDDLPAELFLDIIQYLHVSDYVSFALAIYPILQRHGLAPPLTEDIYRRIMDQRLDEPPDVEAFLRLPIELMEEIMTYLQPTDRIAMLFAHRSLFLRYLPDFSNETKIRIWKSRDTIKGWYTW</sequence>
<organism evidence="2 3">
    <name type="scientific">Amniculicola lignicola CBS 123094</name>
    <dbReference type="NCBI Taxonomy" id="1392246"/>
    <lineage>
        <taxon>Eukaryota</taxon>
        <taxon>Fungi</taxon>
        <taxon>Dikarya</taxon>
        <taxon>Ascomycota</taxon>
        <taxon>Pezizomycotina</taxon>
        <taxon>Dothideomycetes</taxon>
        <taxon>Pleosporomycetidae</taxon>
        <taxon>Pleosporales</taxon>
        <taxon>Amniculicolaceae</taxon>
        <taxon>Amniculicola</taxon>
    </lineage>
</organism>
<name>A0A6A5WQH7_9PLEO</name>
<keyword evidence="3" id="KW-1185">Reference proteome</keyword>
<dbReference type="EMBL" id="ML977574">
    <property type="protein sequence ID" value="KAF2003029.1"/>
    <property type="molecule type" value="Genomic_DNA"/>
</dbReference>
<protein>
    <recommendedName>
        <fullName evidence="1">F-box domain-containing protein</fullName>
    </recommendedName>
</protein>
<feature type="domain" description="F-box" evidence="1">
    <location>
        <begin position="81"/>
        <end position="104"/>
    </location>
</feature>
<evidence type="ECO:0000313" key="2">
    <source>
        <dbReference type="EMBL" id="KAF2003029.1"/>
    </source>
</evidence>
<dbReference type="InterPro" id="IPR001810">
    <property type="entry name" value="F-box_dom"/>
</dbReference>
<dbReference type="Proteomes" id="UP000799779">
    <property type="component" value="Unassembled WGS sequence"/>
</dbReference>
<accession>A0A6A5WQH7</accession>
<evidence type="ECO:0000259" key="1">
    <source>
        <dbReference type="Pfam" id="PF00646"/>
    </source>
</evidence>
<reference evidence="2" key="1">
    <citation type="journal article" date="2020" name="Stud. Mycol.">
        <title>101 Dothideomycetes genomes: a test case for predicting lifestyles and emergence of pathogens.</title>
        <authorList>
            <person name="Haridas S."/>
            <person name="Albert R."/>
            <person name="Binder M."/>
            <person name="Bloem J."/>
            <person name="Labutti K."/>
            <person name="Salamov A."/>
            <person name="Andreopoulos B."/>
            <person name="Baker S."/>
            <person name="Barry K."/>
            <person name="Bills G."/>
            <person name="Bluhm B."/>
            <person name="Cannon C."/>
            <person name="Castanera R."/>
            <person name="Culley D."/>
            <person name="Daum C."/>
            <person name="Ezra D."/>
            <person name="Gonzalez J."/>
            <person name="Henrissat B."/>
            <person name="Kuo A."/>
            <person name="Liang C."/>
            <person name="Lipzen A."/>
            <person name="Lutzoni F."/>
            <person name="Magnuson J."/>
            <person name="Mondo S."/>
            <person name="Nolan M."/>
            <person name="Ohm R."/>
            <person name="Pangilinan J."/>
            <person name="Park H.-J."/>
            <person name="Ramirez L."/>
            <person name="Alfaro M."/>
            <person name="Sun H."/>
            <person name="Tritt A."/>
            <person name="Yoshinaga Y."/>
            <person name="Zwiers L.-H."/>
            <person name="Turgeon B."/>
            <person name="Goodwin S."/>
            <person name="Spatafora J."/>
            <person name="Crous P."/>
            <person name="Grigoriev I."/>
        </authorList>
    </citation>
    <scope>NUCLEOTIDE SEQUENCE</scope>
    <source>
        <strain evidence="2">CBS 123094</strain>
    </source>
</reference>
<proteinExistence type="predicted"/>
<evidence type="ECO:0000313" key="3">
    <source>
        <dbReference type="Proteomes" id="UP000799779"/>
    </source>
</evidence>
<dbReference type="Pfam" id="PF00646">
    <property type="entry name" value="F-box"/>
    <property type="match status" value="1"/>
</dbReference>
<gene>
    <name evidence="2" type="ORF">P154DRAFT_520383</name>
</gene>
<dbReference type="AlphaFoldDB" id="A0A6A5WQH7"/>